<protein>
    <submittedName>
        <fullName evidence="2">Chromophore lyase</fullName>
    </submittedName>
</protein>
<keyword evidence="2" id="KW-0456">Lyase</keyword>
<evidence type="ECO:0000313" key="2">
    <source>
        <dbReference type="EMBL" id="KFF00079.1"/>
    </source>
</evidence>
<dbReference type="EMBL" id="JPRP01000001">
    <property type="protein sequence ID" value="KFF00079.1"/>
    <property type="molecule type" value="Genomic_DNA"/>
</dbReference>
<organism evidence="2 3">
    <name type="scientific">Chryseobacterium formosense</name>
    <dbReference type="NCBI Taxonomy" id="236814"/>
    <lineage>
        <taxon>Bacteria</taxon>
        <taxon>Pseudomonadati</taxon>
        <taxon>Bacteroidota</taxon>
        <taxon>Flavobacteriia</taxon>
        <taxon>Flavobacteriales</taxon>
        <taxon>Weeksellaceae</taxon>
        <taxon>Chryseobacterium group</taxon>
        <taxon>Chryseobacterium</taxon>
    </lineage>
</organism>
<accession>A0A085Z6L5</accession>
<dbReference type="NCBIfam" id="TIGR04131">
    <property type="entry name" value="Bac_Flav_CTERM"/>
    <property type="match status" value="1"/>
</dbReference>
<feature type="chain" id="PRO_5001800543" evidence="1">
    <location>
        <begin position="21"/>
        <end position="699"/>
    </location>
</feature>
<proteinExistence type="predicted"/>
<reference evidence="2 3" key="1">
    <citation type="submission" date="2014-07" db="EMBL/GenBank/DDBJ databases">
        <title>Genome of Chryseobacterium formosense LMG 24722.</title>
        <authorList>
            <person name="Pipes S.E."/>
            <person name="Stropko S.J."/>
            <person name="Newman J.D."/>
        </authorList>
    </citation>
    <scope>NUCLEOTIDE SEQUENCE [LARGE SCALE GENOMIC DNA]</scope>
    <source>
        <strain evidence="2 3">LMG 24722</strain>
    </source>
</reference>
<name>A0A085Z6L5_9FLAO</name>
<comment type="caution">
    <text evidence="2">The sequence shown here is derived from an EMBL/GenBank/DDBJ whole genome shotgun (WGS) entry which is preliminary data.</text>
</comment>
<dbReference type="Proteomes" id="UP000028713">
    <property type="component" value="Unassembled WGS sequence"/>
</dbReference>
<dbReference type="RefSeq" id="WP_034674023.1">
    <property type="nucleotide sequence ID" value="NZ_FPAP01000002.1"/>
</dbReference>
<dbReference type="Gene3D" id="2.60.120.380">
    <property type="match status" value="1"/>
</dbReference>
<evidence type="ECO:0000256" key="1">
    <source>
        <dbReference type="SAM" id="SignalP"/>
    </source>
</evidence>
<dbReference type="InterPro" id="IPR026341">
    <property type="entry name" value="T9SS_type_B"/>
</dbReference>
<dbReference type="eggNOG" id="COG3291">
    <property type="taxonomic scope" value="Bacteria"/>
</dbReference>
<keyword evidence="1" id="KW-0732">Signal</keyword>
<dbReference type="GO" id="GO:0016829">
    <property type="term" value="F:lyase activity"/>
    <property type="evidence" value="ECO:0007669"/>
    <property type="project" value="UniProtKB-KW"/>
</dbReference>
<keyword evidence="3" id="KW-1185">Reference proteome</keyword>
<feature type="signal peptide" evidence="1">
    <location>
        <begin position="1"/>
        <end position="20"/>
    </location>
</feature>
<dbReference type="OrthoDB" id="9765926at2"/>
<sequence>MKKTLLFILFCISQTFYSQADCSTALAVCGNSNITYSPTGIGLVNETLGDCLSTGEHNSIWYKLTIATSGTLTFNLVPNDPDADYDWAVYGPNVTCGALGFPIRCNAATVLFGAGASTGLNMTSTITSAAGGSLTPYCKYLDVVAGQTYYLYIDNWVGAGSSTTAPFSLTWGGTATLASPFTDPALQPNPFVPPGVAGANPGDPREILICSSPALFDFTSLSAGILNSNPNFTISYHTSQNDALSGASPITTPIIVNTTTTYYYSIHYSDPTNPNSALNSCRQIGAFKFKLGNITANDTTIYACNNNKSGQATFNLTLANVFSGPNVTITYYPTLAALNAGTGQISNPIIHLSAEGTVYADVKTNDGCSDYAVITLKFYPEVIVNDAKIRACTYDVKLKTASFDLNIASVTGQSGVTKKFYPSLTDATNGTNEIIPSNNFISPNAVVYVKVIDEKGCYGIAKITLEVIPPVYSSVLKDKTICMEDRTTLDAGAGFDGYEWSTGATTQTITDVGVGSYWVELKTGDCIVLQPVNVYSSEQPVITSVDISNTTVTVNVNGGTAPYQYSMDNIAWQDSNVFANIKRGDHKIYVKDAYDCEPIEIGIVVPNLVNVITPNGDGINDIIDYSALANKRNLIFNVFDRYGNKIFQADKMNNYKWDGTTGNKKVPTGNYWYSVSWNENDKKGTPIKYTGWVLVKNRE</sequence>
<dbReference type="AlphaFoldDB" id="A0A085Z6L5"/>
<dbReference type="STRING" id="236814.IX39_05270"/>
<gene>
    <name evidence="2" type="ORF">IX39_05270</name>
</gene>
<evidence type="ECO:0000313" key="3">
    <source>
        <dbReference type="Proteomes" id="UP000028713"/>
    </source>
</evidence>
<dbReference type="Pfam" id="PF13585">
    <property type="entry name" value="CHU_C"/>
    <property type="match status" value="1"/>
</dbReference>